<dbReference type="VEuPathDB" id="TriTrypDB:LmjF.36.4890"/>
<keyword evidence="2" id="KW-0677">Repeat</keyword>
<evidence type="ECO:0000256" key="2">
    <source>
        <dbReference type="ARBA" id="ARBA00022737"/>
    </source>
</evidence>
<dbReference type="KEGG" id="lma:LMJF_36_4890"/>
<dbReference type="OMA" id="FLYFEQM"/>
<dbReference type="RefSeq" id="XP_001687074.1">
    <property type="nucleotide sequence ID" value="XM_001687022.1"/>
</dbReference>
<reference evidence="4 5" key="2">
    <citation type="journal article" date="2011" name="Genome Res.">
        <title>Chromosome and gene copy number variation allow major structural change between species and strains of Leishmania.</title>
        <authorList>
            <person name="Rogers M.B."/>
            <person name="Hilley J.D."/>
            <person name="Dickens N.J."/>
            <person name="Wilkes J."/>
            <person name="Bates P.A."/>
            <person name="Depledge D.P."/>
            <person name="Harris D."/>
            <person name="Her Y."/>
            <person name="Herzyk P."/>
            <person name="Imamura H."/>
            <person name="Otto T.D."/>
            <person name="Sanders M."/>
            <person name="Seeger K."/>
            <person name="Dujardin J.C."/>
            <person name="Berriman M."/>
            <person name="Smith D.F."/>
            <person name="Hertz-Fowler C."/>
            <person name="Mottram J.C."/>
        </authorList>
    </citation>
    <scope>NUCLEOTIDE SEQUENCE [LARGE SCALE GENOMIC DNA]</scope>
    <source>
        <strain evidence="5">MHOM/IL/81/Friedlin</strain>
    </source>
</reference>
<evidence type="ECO:0000256" key="1">
    <source>
        <dbReference type="ARBA" id="ARBA00022614"/>
    </source>
</evidence>
<dbReference type="Proteomes" id="UP000000542">
    <property type="component" value="Chromosome 36"/>
</dbReference>
<dbReference type="PANTHER" id="PTHR45973">
    <property type="entry name" value="PROTEIN PHOSPHATASE 1 REGULATORY SUBUNIT SDS22-RELATED"/>
    <property type="match status" value="1"/>
</dbReference>
<dbReference type="VEuPathDB" id="TriTrypDB:LMJFC_360065400"/>
<gene>
    <name evidence="4" type="ORF">LMJF_36_4890</name>
</gene>
<dbReference type="HOGENOM" id="CLU_040741_0_1_1"/>
<feature type="region of interest" description="Disordered" evidence="3">
    <location>
        <begin position="30"/>
        <end position="55"/>
    </location>
</feature>
<evidence type="ECO:0000313" key="5">
    <source>
        <dbReference type="Proteomes" id="UP000000542"/>
    </source>
</evidence>
<dbReference type="Pfam" id="PF14580">
    <property type="entry name" value="LRR_9"/>
    <property type="match status" value="1"/>
</dbReference>
<keyword evidence="5" id="KW-1185">Reference proteome</keyword>
<protein>
    <recommendedName>
        <fullName evidence="6">Leucine-rich repeat protein</fullName>
    </recommendedName>
</protein>
<name>Q4Q0S4_LEIMA</name>
<evidence type="ECO:0000313" key="4">
    <source>
        <dbReference type="EMBL" id="CAJ09460.1"/>
    </source>
</evidence>
<dbReference type="PANTHER" id="PTHR45973:SF29">
    <property type="entry name" value="LEUCINE-RICH REPEAT PROTEIN"/>
    <property type="match status" value="1"/>
</dbReference>
<dbReference type="SUPFAM" id="SSF52075">
    <property type="entry name" value="Outer arm dynein light chain 1"/>
    <property type="match status" value="1"/>
</dbReference>
<reference evidence="4 5" key="1">
    <citation type="journal article" date="2005" name="Science">
        <title>The genome of the kinetoplastid parasite, Leishmania major.</title>
        <authorList>
            <person name="Ivens A.C."/>
            <person name="Peacock C.S."/>
            <person name="Worthey E.A."/>
            <person name="Murphy L."/>
            <person name="Aggarwal G."/>
            <person name="Berriman M."/>
            <person name="Sisk E."/>
            <person name="Rajandream M.A."/>
            <person name="Adlem E."/>
            <person name="Aert R."/>
            <person name="Anupama A."/>
            <person name="Apostolou Z."/>
            <person name="Attipoe P."/>
            <person name="Bason N."/>
            <person name="Bauser C."/>
            <person name="Beck A."/>
            <person name="Beverley S.M."/>
            <person name="Bianchettin G."/>
            <person name="Borzym K."/>
            <person name="Bothe G."/>
            <person name="Bruschi C.V."/>
            <person name="Collins M."/>
            <person name="Cadag E."/>
            <person name="Ciarloni L."/>
            <person name="Clayton C."/>
            <person name="Coulson R.M."/>
            <person name="Cronin A."/>
            <person name="Cruz A.K."/>
            <person name="Davies R.M."/>
            <person name="De Gaudenzi J."/>
            <person name="Dobson D.E."/>
            <person name="Duesterhoeft A."/>
            <person name="Fazelina G."/>
            <person name="Fosker N."/>
            <person name="Frasch A.C."/>
            <person name="Fraser A."/>
            <person name="Fuchs M."/>
            <person name="Gabel C."/>
            <person name="Goble A."/>
            <person name="Goffeau A."/>
            <person name="Harris D."/>
            <person name="Hertz-Fowler C."/>
            <person name="Hilbert H."/>
            <person name="Horn D."/>
            <person name="Huang Y."/>
            <person name="Klages S."/>
            <person name="Knights A."/>
            <person name="Kube M."/>
            <person name="Larke N."/>
            <person name="Litvin L."/>
            <person name="Lord A."/>
            <person name="Louie T."/>
            <person name="Marra M."/>
            <person name="Masuy D."/>
            <person name="Matthews K."/>
            <person name="Michaeli S."/>
            <person name="Mottram J.C."/>
            <person name="Muller-Auer S."/>
            <person name="Munden H."/>
            <person name="Nelson S."/>
            <person name="Norbertczak H."/>
            <person name="Oliver K."/>
            <person name="O'neil S."/>
            <person name="Pentony M."/>
            <person name="Pohl T.M."/>
            <person name="Price C."/>
            <person name="Purnelle B."/>
            <person name="Quail M.A."/>
            <person name="Rabbinowitsch E."/>
            <person name="Reinhardt R."/>
            <person name="Rieger M."/>
            <person name="Rinta J."/>
            <person name="Robben J."/>
            <person name="Robertson L."/>
            <person name="Ruiz J.C."/>
            <person name="Rutter S."/>
            <person name="Saunders D."/>
            <person name="Schafer M."/>
            <person name="Schein J."/>
            <person name="Schwartz D.C."/>
            <person name="Seeger K."/>
            <person name="Seyler A."/>
            <person name="Sharp S."/>
            <person name="Shin H."/>
            <person name="Sivam D."/>
            <person name="Squares R."/>
            <person name="Squares S."/>
            <person name="Tosato V."/>
            <person name="Vogt C."/>
            <person name="Volckaert G."/>
            <person name="Wambutt R."/>
            <person name="Warren T."/>
            <person name="Wedler H."/>
            <person name="Woodward J."/>
            <person name="Zhou S."/>
            <person name="Zimmermann W."/>
            <person name="Smith D.F."/>
            <person name="Blackwell J.M."/>
            <person name="Stuart K.D."/>
            <person name="Barrell B."/>
            <person name="Myler P.J."/>
        </authorList>
    </citation>
    <scope>NUCLEOTIDE SEQUENCE [LARGE SCALE GENOMIC DNA]</scope>
    <source>
        <strain evidence="5">MHOM/IL/81/Friedlin</strain>
    </source>
</reference>
<evidence type="ECO:0000256" key="3">
    <source>
        <dbReference type="SAM" id="MobiDB-lite"/>
    </source>
</evidence>
<dbReference type="PROSITE" id="PS51450">
    <property type="entry name" value="LRR"/>
    <property type="match status" value="1"/>
</dbReference>
<dbReference type="EMBL" id="FR796432">
    <property type="protein sequence ID" value="CAJ09460.1"/>
    <property type="molecule type" value="Genomic_DNA"/>
</dbReference>
<sequence>MVCAPHDAQCFCWPFCVSAAGSCSHCPFTSPVSRGAPKSSRTPSSRGRRHTRTRQIQTKRTMETCDGLDGVAGAPKMTESLIFQQCRRHQGYSTPEFNDKLYLHHLGFTQLHGLAAFTGCVVLYLDHNALSDLAGLAALTRLDSLYLSCNALSHLGSMPRLPALRTLDVAQNQIVTLNGLDEAAPQLQTLLAGHNRLQRLDGVQGLSGLLSLDVSHNCIEDKEATSACLSGNRATLRTLLLHGNKLCSRTAHHRKRWIAAFPALRFLDEYPVFDDERARAEAFAGGGAAAEAEVRCAQRARALADAREQFAYYGDIREAQRAARRRNGAETQATPYFLAHTPTVNRAVVQDAEDEPIYIPATRGAVVHQDPLGG</sequence>
<dbReference type="InterPro" id="IPR032675">
    <property type="entry name" value="LRR_dom_sf"/>
</dbReference>
<dbReference type="InterPro" id="IPR001611">
    <property type="entry name" value="Leu-rich_rpt"/>
</dbReference>
<dbReference type="InParanoid" id="Q4Q0S4"/>
<dbReference type="InterPro" id="IPR050576">
    <property type="entry name" value="Cilia_flagella_integrity"/>
</dbReference>
<dbReference type="GeneID" id="5655790"/>
<dbReference type="Gene3D" id="3.80.10.10">
    <property type="entry name" value="Ribonuclease Inhibitor"/>
    <property type="match status" value="2"/>
</dbReference>
<accession>Q4Q0S4</accession>
<dbReference type="VEuPathDB" id="TriTrypDB:LMJSD75_360060300"/>
<evidence type="ECO:0008006" key="6">
    <source>
        <dbReference type="Google" id="ProtNLM"/>
    </source>
</evidence>
<proteinExistence type="predicted"/>
<dbReference type="AlphaFoldDB" id="Q4Q0S4"/>
<organism evidence="4 5">
    <name type="scientific">Leishmania major</name>
    <dbReference type="NCBI Taxonomy" id="5664"/>
    <lineage>
        <taxon>Eukaryota</taxon>
        <taxon>Discoba</taxon>
        <taxon>Euglenozoa</taxon>
        <taxon>Kinetoplastea</taxon>
        <taxon>Metakinetoplastina</taxon>
        <taxon>Trypanosomatida</taxon>
        <taxon>Trypanosomatidae</taxon>
        <taxon>Leishmaniinae</taxon>
        <taxon>Leishmania</taxon>
    </lineage>
</organism>
<keyword evidence="1" id="KW-0433">Leucine-rich repeat</keyword>
<dbReference type="eggNOG" id="KOG0531">
    <property type="taxonomic scope" value="Eukaryota"/>
</dbReference>
<dbReference type="VEuPathDB" id="TriTrypDB:LMJLV39_360060500"/>